<keyword evidence="2" id="KW-1185">Reference proteome</keyword>
<proteinExistence type="predicted"/>
<dbReference type="InterPro" id="IPR013783">
    <property type="entry name" value="Ig-like_fold"/>
</dbReference>
<evidence type="ECO:0000313" key="2">
    <source>
        <dbReference type="Proteomes" id="UP000747542"/>
    </source>
</evidence>
<sequence>MAQRDKSWGGKVRVVNVSLAAEGPFHYLPDGRPVITGIKSQYLVMDWVDLTCTSRRSRPPPTLTFTINKQPVNQHDHDGLSTSSLRLRFSLLPRLLQEGDAVVLCISKIPGIYEQMVQEVLTTNPPYHASVLGGGAAPGQATTVASTATLVISLLLTLCVFLSPHI</sequence>
<dbReference type="EMBL" id="JAHLQT010021257">
    <property type="protein sequence ID" value="KAG7167839.1"/>
    <property type="molecule type" value="Genomic_DNA"/>
</dbReference>
<dbReference type="PANTHER" id="PTHR21261:SF15">
    <property type="entry name" value="BEATEN PATH IIIA, ISOFORM D-RELATED"/>
    <property type="match status" value="1"/>
</dbReference>
<reference evidence="1" key="1">
    <citation type="journal article" date="2021" name="Sci. Adv.">
        <title>The American lobster genome reveals insights on longevity, neural, and immune adaptations.</title>
        <authorList>
            <person name="Polinski J.M."/>
            <person name="Zimin A.V."/>
            <person name="Clark K.F."/>
            <person name="Kohn A.B."/>
            <person name="Sadowski N."/>
            <person name="Timp W."/>
            <person name="Ptitsyn A."/>
            <person name="Khanna P."/>
            <person name="Romanova D.Y."/>
            <person name="Williams P."/>
            <person name="Greenwood S.J."/>
            <person name="Moroz L.L."/>
            <person name="Walt D.R."/>
            <person name="Bodnar A.G."/>
        </authorList>
    </citation>
    <scope>NUCLEOTIDE SEQUENCE</scope>
    <source>
        <strain evidence="1">GMGI-L3</strain>
    </source>
</reference>
<dbReference type="PANTHER" id="PTHR21261">
    <property type="entry name" value="BEAT PROTEIN"/>
    <property type="match status" value="1"/>
</dbReference>
<accession>A0A8J5MYI7</accession>
<organism evidence="1 2">
    <name type="scientific">Homarus americanus</name>
    <name type="common">American lobster</name>
    <dbReference type="NCBI Taxonomy" id="6706"/>
    <lineage>
        <taxon>Eukaryota</taxon>
        <taxon>Metazoa</taxon>
        <taxon>Ecdysozoa</taxon>
        <taxon>Arthropoda</taxon>
        <taxon>Crustacea</taxon>
        <taxon>Multicrustacea</taxon>
        <taxon>Malacostraca</taxon>
        <taxon>Eumalacostraca</taxon>
        <taxon>Eucarida</taxon>
        <taxon>Decapoda</taxon>
        <taxon>Pleocyemata</taxon>
        <taxon>Astacidea</taxon>
        <taxon>Nephropoidea</taxon>
        <taxon>Nephropidae</taxon>
        <taxon>Homarus</taxon>
    </lineage>
</organism>
<comment type="caution">
    <text evidence="1">The sequence shown here is derived from an EMBL/GenBank/DDBJ whole genome shotgun (WGS) entry which is preliminary data.</text>
</comment>
<dbReference type="AlphaFoldDB" id="A0A8J5MYI7"/>
<dbReference type="Proteomes" id="UP000747542">
    <property type="component" value="Unassembled WGS sequence"/>
</dbReference>
<dbReference type="Gene3D" id="2.60.40.10">
    <property type="entry name" value="Immunoglobulins"/>
    <property type="match status" value="1"/>
</dbReference>
<evidence type="ECO:0000313" key="1">
    <source>
        <dbReference type="EMBL" id="KAG7167839.1"/>
    </source>
</evidence>
<protein>
    <submittedName>
        <fullName evidence="1">Putative immunoglobulin-like 7</fullName>
    </submittedName>
</protein>
<name>A0A8J5MYI7_HOMAM</name>
<gene>
    <name evidence="1" type="ORF">Hamer_G010243</name>
</gene>